<organism evidence="1 2">
    <name type="scientific">Clonostachys solani</name>
    <dbReference type="NCBI Taxonomy" id="160281"/>
    <lineage>
        <taxon>Eukaryota</taxon>
        <taxon>Fungi</taxon>
        <taxon>Dikarya</taxon>
        <taxon>Ascomycota</taxon>
        <taxon>Pezizomycotina</taxon>
        <taxon>Sordariomycetes</taxon>
        <taxon>Hypocreomycetidae</taxon>
        <taxon>Hypocreales</taxon>
        <taxon>Bionectriaceae</taxon>
        <taxon>Clonostachys</taxon>
    </lineage>
</organism>
<gene>
    <name evidence="1" type="ORF">CSOL1703_00007230</name>
</gene>
<proteinExistence type="predicted"/>
<protein>
    <submittedName>
        <fullName evidence="1">Uncharacterized protein</fullName>
    </submittedName>
</protein>
<dbReference type="OrthoDB" id="2520703at2759"/>
<name>A0A9N9ZLV8_9HYPO</name>
<dbReference type="EMBL" id="CABFOC020000074">
    <property type="protein sequence ID" value="CAH0057449.1"/>
    <property type="molecule type" value="Genomic_DNA"/>
</dbReference>
<dbReference type="AlphaFoldDB" id="A0A9N9ZLV8"/>
<evidence type="ECO:0000313" key="1">
    <source>
        <dbReference type="EMBL" id="CAH0057449.1"/>
    </source>
</evidence>
<comment type="caution">
    <text evidence="1">The sequence shown here is derived from an EMBL/GenBank/DDBJ whole genome shotgun (WGS) entry which is preliminary data.</text>
</comment>
<accession>A0A9N9ZLV8</accession>
<sequence length="239" mass="27738">MEEMECHAIENKIHTIDLRNSAVNAFSIRHILASFPSLRHFSAELHNPYLWKPRENVQGNVVYDEYEWEFDSAEFGTVLTKHGRCLVELRLDTWQYYDDDWEDMSRTLGSLTWIPLRKLEIELHELVHCIKNLGNHEIEVLMSVLPLELEELTILGPKRDILTGIKSFLRNCMSRPLRVVNLKMIDSSPLDESETEEIDGWITTQDCGYTRIAAGREFVLSVSFVKVCVPHSTYAETKL</sequence>
<evidence type="ECO:0000313" key="2">
    <source>
        <dbReference type="Proteomes" id="UP000775872"/>
    </source>
</evidence>
<dbReference type="Proteomes" id="UP000775872">
    <property type="component" value="Unassembled WGS sequence"/>
</dbReference>
<reference evidence="1" key="1">
    <citation type="submission" date="2021-10" db="EMBL/GenBank/DDBJ databases">
        <authorList>
            <person name="Piombo E."/>
        </authorList>
    </citation>
    <scope>NUCLEOTIDE SEQUENCE</scope>
</reference>
<keyword evidence="2" id="KW-1185">Reference proteome</keyword>